<dbReference type="InterPro" id="IPR002645">
    <property type="entry name" value="STAS_dom"/>
</dbReference>
<feature type="transmembrane region" description="Helical" evidence="5">
    <location>
        <begin position="111"/>
        <end position="133"/>
    </location>
</feature>
<dbReference type="Gene3D" id="3.30.750.24">
    <property type="entry name" value="STAS domain"/>
    <property type="match status" value="1"/>
</dbReference>
<dbReference type="GO" id="GO:0055085">
    <property type="term" value="P:transmembrane transport"/>
    <property type="evidence" value="ECO:0007669"/>
    <property type="project" value="InterPro"/>
</dbReference>
<evidence type="ECO:0000256" key="1">
    <source>
        <dbReference type="ARBA" id="ARBA00004141"/>
    </source>
</evidence>
<feature type="transmembrane region" description="Helical" evidence="5">
    <location>
        <begin position="60"/>
        <end position="79"/>
    </location>
</feature>
<evidence type="ECO:0000313" key="8">
    <source>
        <dbReference type="Proteomes" id="UP000000366"/>
    </source>
</evidence>
<feature type="domain" description="STAS" evidence="6">
    <location>
        <begin position="439"/>
        <end position="541"/>
    </location>
</feature>
<keyword evidence="3 5" id="KW-1133">Transmembrane helix</keyword>
<evidence type="ECO:0000256" key="5">
    <source>
        <dbReference type="SAM" id="Phobius"/>
    </source>
</evidence>
<keyword evidence="8" id="KW-1185">Reference proteome</keyword>
<proteinExistence type="predicted"/>
<dbReference type="Proteomes" id="UP000000366">
    <property type="component" value="Chromosome"/>
</dbReference>
<evidence type="ECO:0000256" key="4">
    <source>
        <dbReference type="ARBA" id="ARBA00023136"/>
    </source>
</evidence>
<dbReference type="STRING" id="420662.Mpe_A0918"/>
<dbReference type="NCBIfam" id="TIGR00815">
    <property type="entry name" value="sulP"/>
    <property type="match status" value="1"/>
</dbReference>
<dbReference type="Pfam" id="PF01740">
    <property type="entry name" value="STAS"/>
    <property type="match status" value="1"/>
</dbReference>
<sequence length="577" mass="60979">MVNRRSLRADLLAGLTGTIILVPQAVAYASIAGLPPAYGLYTAIVPVIVAALFGSSLHLVSGPTAALSIVIFATLSPLAEPGSAAYIQLALSLTFMTGLLMLAMGLARLGVLVNFISHSVVIGFTAGAAVLIATSQLKNFFGITAPASASFIETLRLFVQRLPDTNVHVLSVGIVTLLAAVGTRTWLPRAPHMIVAMAVGSLHALALTALFGPQTGIAMVSAIPRSLPPLSMPIPSGETLRQLAPIALALAMLSLTEAVAIARAIALKSGQRIDSSQEFIGQGLANVVGSFASSYVSSGSFTRSGVNHTAGAKTPLAPVFSALFLVLTLVALAPLVRYLPIASMAAILLVVAYSLVDVHHIRGILRTSRAEAAVLAATFLATLFLHLEFAIYVGVLLSLMVFLERTARPEIRDAVPAPGAHSYHFVPQTDEPDCCQLKMVFIDGPIYFGAVDHVQRRLRDIDAADPGHKHLLVLAPGINFIDSSGAELLGQEARRRRQLGGGLYFHRLHPSAVDVLARSGHLDAIGRENLHAIGSNVIDALYPRLDPQICRRCPARIFSQCQRTLPDGTPREPAGTP</sequence>
<dbReference type="InterPro" id="IPR036513">
    <property type="entry name" value="STAS_dom_sf"/>
</dbReference>
<dbReference type="eggNOG" id="COG0659">
    <property type="taxonomic scope" value="Bacteria"/>
</dbReference>
<evidence type="ECO:0000256" key="3">
    <source>
        <dbReference type="ARBA" id="ARBA00022989"/>
    </source>
</evidence>
<gene>
    <name evidence="7" type="primary">sulP</name>
    <name evidence="7" type="ordered locus">Mpe_A0918</name>
</gene>
<evidence type="ECO:0000313" key="7">
    <source>
        <dbReference type="EMBL" id="ABM93880.1"/>
    </source>
</evidence>
<dbReference type="Pfam" id="PF00916">
    <property type="entry name" value="Sulfate_transp"/>
    <property type="match status" value="1"/>
</dbReference>
<feature type="transmembrane region" description="Helical" evidence="5">
    <location>
        <begin position="316"/>
        <end position="333"/>
    </location>
</feature>
<feature type="transmembrane region" description="Helical" evidence="5">
    <location>
        <begin position="243"/>
        <end position="267"/>
    </location>
</feature>
<dbReference type="PROSITE" id="PS50801">
    <property type="entry name" value="STAS"/>
    <property type="match status" value="1"/>
</dbReference>
<dbReference type="SUPFAM" id="SSF52091">
    <property type="entry name" value="SpoIIaa-like"/>
    <property type="match status" value="1"/>
</dbReference>
<dbReference type="InterPro" id="IPR001902">
    <property type="entry name" value="SLC26A/SulP_fam"/>
</dbReference>
<dbReference type="PANTHER" id="PTHR11814">
    <property type="entry name" value="SULFATE TRANSPORTER"/>
    <property type="match status" value="1"/>
</dbReference>
<feature type="transmembrane region" description="Helical" evidence="5">
    <location>
        <begin position="194"/>
        <end position="223"/>
    </location>
</feature>
<feature type="transmembrane region" description="Helical" evidence="5">
    <location>
        <begin position="376"/>
        <end position="403"/>
    </location>
</feature>
<dbReference type="InterPro" id="IPR011547">
    <property type="entry name" value="SLC26A/SulP_dom"/>
</dbReference>
<dbReference type="KEGG" id="mpt:Mpe_A0918"/>
<feature type="transmembrane region" description="Helical" evidence="5">
    <location>
        <begin position="85"/>
        <end position="104"/>
    </location>
</feature>
<evidence type="ECO:0000259" key="6">
    <source>
        <dbReference type="PROSITE" id="PS50801"/>
    </source>
</evidence>
<keyword evidence="4 5" id="KW-0472">Membrane</keyword>
<organism evidence="7 8">
    <name type="scientific">Methylibium petroleiphilum (strain ATCC BAA-1232 / LMG 22953 / PM1)</name>
    <dbReference type="NCBI Taxonomy" id="420662"/>
    <lineage>
        <taxon>Bacteria</taxon>
        <taxon>Pseudomonadati</taxon>
        <taxon>Pseudomonadota</taxon>
        <taxon>Betaproteobacteria</taxon>
        <taxon>Burkholderiales</taxon>
        <taxon>Sphaerotilaceae</taxon>
        <taxon>Methylibium</taxon>
    </lineage>
</organism>
<name>A2SE91_METPP</name>
<feature type="transmembrane region" description="Helical" evidence="5">
    <location>
        <begin position="37"/>
        <end position="53"/>
    </location>
</feature>
<reference evidence="7 8" key="1">
    <citation type="journal article" date="2007" name="J. Bacteriol.">
        <title>Whole-genome analysis of the methyl tert-butyl ether-degrading beta-proteobacterium Methylibium petroleiphilum PM1.</title>
        <authorList>
            <person name="Kane S.R."/>
            <person name="Chakicherla A.Y."/>
            <person name="Chain P.S.G."/>
            <person name="Schmidt R."/>
            <person name="Shin M.W."/>
            <person name="Legler T.C."/>
            <person name="Scow K.M."/>
            <person name="Larimer F.W."/>
            <person name="Lucas S.M."/>
            <person name="Richardson P.M."/>
            <person name="Hristova K.R."/>
        </authorList>
    </citation>
    <scope>NUCLEOTIDE SEQUENCE [LARGE SCALE GENOMIC DNA]</scope>
    <source>
        <strain evidence="8">ATCC BAA-1232 / LMG 22953 / PM1</strain>
    </source>
</reference>
<dbReference type="GO" id="GO:0016020">
    <property type="term" value="C:membrane"/>
    <property type="evidence" value="ECO:0007669"/>
    <property type="project" value="UniProtKB-SubCell"/>
</dbReference>
<accession>A2SE91</accession>
<protein>
    <submittedName>
        <fullName evidence="7">Sulfate transporter</fullName>
    </submittedName>
</protein>
<dbReference type="CDD" id="cd07042">
    <property type="entry name" value="STAS_SulP_like_sulfate_transporter"/>
    <property type="match status" value="1"/>
</dbReference>
<evidence type="ECO:0000256" key="2">
    <source>
        <dbReference type="ARBA" id="ARBA00022692"/>
    </source>
</evidence>
<dbReference type="AlphaFoldDB" id="A2SE91"/>
<feature type="transmembrane region" description="Helical" evidence="5">
    <location>
        <begin position="338"/>
        <end position="356"/>
    </location>
</feature>
<feature type="transmembrane region" description="Helical" evidence="5">
    <location>
        <begin position="167"/>
        <end position="187"/>
    </location>
</feature>
<keyword evidence="2 5" id="KW-0812">Transmembrane</keyword>
<comment type="subcellular location">
    <subcellularLocation>
        <location evidence="1">Membrane</location>
        <topology evidence="1">Multi-pass membrane protein</topology>
    </subcellularLocation>
</comment>
<dbReference type="HOGENOM" id="CLU_003182_13_1_4"/>
<dbReference type="EMBL" id="CP000555">
    <property type="protein sequence ID" value="ABM93880.1"/>
    <property type="molecule type" value="Genomic_DNA"/>
</dbReference>